<name>A0A2Z4FR56_9DELT</name>
<dbReference type="RefSeq" id="WP_111337202.1">
    <property type="nucleotide sequence ID" value="NZ_CP030032.1"/>
</dbReference>
<evidence type="ECO:0000259" key="5">
    <source>
        <dbReference type="Pfam" id="PF14378"/>
    </source>
</evidence>
<dbReference type="GO" id="GO:0016020">
    <property type="term" value="C:membrane"/>
    <property type="evidence" value="ECO:0007669"/>
    <property type="project" value="UniProtKB-SubCell"/>
</dbReference>
<dbReference type="Proteomes" id="UP000249799">
    <property type="component" value="Chromosome"/>
</dbReference>
<protein>
    <recommendedName>
        <fullName evidence="5">Inositolphosphotransferase Aur1/Ipt1 domain-containing protein</fullName>
    </recommendedName>
</protein>
<dbReference type="KEGG" id="bsed:DN745_18320"/>
<feature type="domain" description="Inositolphosphotransferase Aur1/Ipt1" evidence="5">
    <location>
        <begin position="114"/>
        <end position="296"/>
    </location>
</feature>
<sequence>MKGPRIGGIFDKRFAALCLLVVLLVFYGWMNPLRVEHWGLILLFLVLLGASRVTRSLAVAVWPAAIFGFSYDLMRLLLNRSYDMAPSAAIYRLEAWLFGWMSPSTGALGPVDFFAQHNSLILDLPGGLWYSTHIPSVIIFGVYLWWRSYRENEAPALRVDKYFWGFLIFNGVGMACWALFPVAPPWYVEAHGLVAPATLNLEGPLLGSPAGLARVDVWLGTPHFEGLYKQSTYVFGAMPSLHAAAPIWVALWTRKKIFRLLAWGYALAMCFFAVYLTHHYVVDVLAGGMLAGSVYLLLERTRLGAWAVAINARLRDWLDALFGSQVVASEPGLGEAAGAMQAETRAVEP</sequence>
<keyword evidence="7" id="KW-1185">Reference proteome</keyword>
<proteinExistence type="predicted"/>
<dbReference type="Gene3D" id="1.20.144.10">
    <property type="entry name" value="Phosphatidic acid phosphatase type 2/haloperoxidase"/>
    <property type="match status" value="1"/>
</dbReference>
<evidence type="ECO:0000313" key="7">
    <source>
        <dbReference type="Proteomes" id="UP000249799"/>
    </source>
</evidence>
<dbReference type="EMBL" id="CP030032">
    <property type="protein sequence ID" value="AWV91174.1"/>
    <property type="molecule type" value="Genomic_DNA"/>
</dbReference>
<keyword evidence="3" id="KW-1133">Transmembrane helix</keyword>
<accession>A0A2Z4FR56</accession>
<dbReference type="PANTHER" id="PTHR31310:SF7">
    <property type="entry name" value="PA-PHOSPHATASE RELATED-FAMILY PROTEIN DDB_G0268928"/>
    <property type="match status" value="1"/>
</dbReference>
<comment type="subcellular location">
    <subcellularLocation>
        <location evidence="1">Membrane</location>
        <topology evidence="1">Multi-pass membrane protein</topology>
    </subcellularLocation>
</comment>
<dbReference type="Pfam" id="PF14378">
    <property type="entry name" value="PAP2_3"/>
    <property type="match status" value="1"/>
</dbReference>
<keyword evidence="2" id="KW-0812">Transmembrane</keyword>
<dbReference type="PANTHER" id="PTHR31310">
    <property type="match status" value="1"/>
</dbReference>
<organism evidence="6 7">
    <name type="scientific">Bradymonas sediminis</name>
    <dbReference type="NCBI Taxonomy" id="1548548"/>
    <lineage>
        <taxon>Bacteria</taxon>
        <taxon>Deltaproteobacteria</taxon>
        <taxon>Bradymonadales</taxon>
        <taxon>Bradymonadaceae</taxon>
        <taxon>Bradymonas</taxon>
    </lineage>
</organism>
<evidence type="ECO:0000313" key="6">
    <source>
        <dbReference type="EMBL" id="AWV91174.1"/>
    </source>
</evidence>
<dbReference type="InterPro" id="IPR026841">
    <property type="entry name" value="Aur1/Ipt1"/>
</dbReference>
<dbReference type="InterPro" id="IPR052185">
    <property type="entry name" value="IPC_Synthase-Related"/>
</dbReference>
<reference evidence="6 7" key="1">
    <citation type="submission" date="2018-06" db="EMBL/GenBank/DDBJ databases">
        <title>Lujinxingia sediminis gen. nov. sp. nov., a new facultative anaerobic member of the class Deltaproteobacteria, and proposal of Lujinxingaceae fam. nov.</title>
        <authorList>
            <person name="Guo L.-Y."/>
            <person name="Li C.-M."/>
            <person name="Wang S."/>
            <person name="Du Z.-J."/>
        </authorList>
    </citation>
    <scope>NUCLEOTIDE SEQUENCE [LARGE SCALE GENOMIC DNA]</scope>
    <source>
        <strain evidence="6 7">FA350</strain>
    </source>
</reference>
<evidence type="ECO:0000256" key="1">
    <source>
        <dbReference type="ARBA" id="ARBA00004141"/>
    </source>
</evidence>
<dbReference type="AlphaFoldDB" id="A0A2Z4FR56"/>
<gene>
    <name evidence="6" type="ORF">DN745_18320</name>
</gene>
<evidence type="ECO:0000256" key="3">
    <source>
        <dbReference type="ARBA" id="ARBA00022989"/>
    </source>
</evidence>
<evidence type="ECO:0000256" key="2">
    <source>
        <dbReference type="ARBA" id="ARBA00022692"/>
    </source>
</evidence>
<keyword evidence="4" id="KW-0472">Membrane</keyword>
<evidence type="ECO:0000256" key="4">
    <source>
        <dbReference type="ARBA" id="ARBA00023136"/>
    </source>
</evidence>
<dbReference type="OrthoDB" id="629685at2"/>